<keyword evidence="4" id="KW-0498">Mitosis</keyword>
<comment type="similarity">
    <text evidence="2">Belongs to the SCC4/mau-2 family.</text>
</comment>
<accession>A0AAV5RBW9</accession>
<evidence type="ECO:0000256" key="5">
    <source>
        <dbReference type="ARBA" id="ARBA00022829"/>
    </source>
</evidence>
<comment type="caution">
    <text evidence="8">The sequence shown here is derived from an EMBL/GenBank/DDBJ whole genome shotgun (WGS) entry which is preliminary data.</text>
</comment>
<reference evidence="8 9" key="1">
    <citation type="journal article" date="2023" name="Elife">
        <title>Identification of key yeast species and microbe-microbe interactions impacting larval growth of Drosophila in the wild.</title>
        <authorList>
            <person name="Mure A."/>
            <person name="Sugiura Y."/>
            <person name="Maeda R."/>
            <person name="Honda K."/>
            <person name="Sakurai N."/>
            <person name="Takahashi Y."/>
            <person name="Watada M."/>
            <person name="Katoh T."/>
            <person name="Gotoh A."/>
            <person name="Gotoh Y."/>
            <person name="Taniguchi I."/>
            <person name="Nakamura K."/>
            <person name="Hayashi T."/>
            <person name="Katayama T."/>
            <person name="Uemura T."/>
            <person name="Hattori Y."/>
        </authorList>
    </citation>
    <scope>NUCLEOTIDE SEQUENCE [LARGE SCALE GENOMIC DNA]</scope>
    <source>
        <strain evidence="8 9">PK-24</strain>
    </source>
</reference>
<evidence type="ECO:0000313" key="9">
    <source>
        <dbReference type="Proteomes" id="UP001378960"/>
    </source>
</evidence>
<comment type="subcellular location">
    <subcellularLocation>
        <location evidence="1">Nucleus</location>
    </subcellularLocation>
</comment>
<evidence type="ECO:0000256" key="7">
    <source>
        <dbReference type="ARBA" id="ARBA00023306"/>
    </source>
</evidence>
<evidence type="ECO:0000256" key="3">
    <source>
        <dbReference type="ARBA" id="ARBA00022618"/>
    </source>
</evidence>
<evidence type="ECO:0000313" key="8">
    <source>
        <dbReference type="EMBL" id="GMM48741.1"/>
    </source>
</evidence>
<proteinExistence type="inferred from homology"/>
<dbReference type="Pfam" id="PF10345">
    <property type="entry name" value="Cohesin_load"/>
    <property type="match status" value="1"/>
</dbReference>
<protein>
    <submittedName>
        <fullName evidence="8">Uncharacterized protein</fullName>
    </submittedName>
</protein>
<organism evidence="8 9">
    <name type="scientific">Pichia kluyveri</name>
    <name type="common">Yeast</name>
    <dbReference type="NCBI Taxonomy" id="36015"/>
    <lineage>
        <taxon>Eukaryota</taxon>
        <taxon>Fungi</taxon>
        <taxon>Dikarya</taxon>
        <taxon>Ascomycota</taxon>
        <taxon>Saccharomycotina</taxon>
        <taxon>Pichiomycetes</taxon>
        <taxon>Pichiales</taxon>
        <taxon>Pichiaceae</taxon>
        <taxon>Pichia</taxon>
    </lineage>
</organism>
<dbReference type="EMBL" id="BTGB01000009">
    <property type="protein sequence ID" value="GMM48741.1"/>
    <property type="molecule type" value="Genomic_DNA"/>
</dbReference>
<gene>
    <name evidence="8" type="ORF">DAPK24_053390</name>
</gene>
<evidence type="ECO:0000256" key="2">
    <source>
        <dbReference type="ARBA" id="ARBA00008585"/>
    </source>
</evidence>
<dbReference type="GO" id="GO:0005634">
    <property type="term" value="C:nucleus"/>
    <property type="evidence" value="ECO:0007669"/>
    <property type="project" value="UniProtKB-SubCell"/>
</dbReference>
<keyword evidence="3" id="KW-0132">Cell division</keyword>
<dbReference type="GO" id="GO:0007064">
    <property type="term" value="P:mitotic sister chromatid cohesion"/>
    <property type="evidence" value="ECO:0007669"/>
    <property type="project" value="InterPro"/>
</dbReference>
<keyword evidence="6" id="KW-0539">Nucleus</keyword>
<dbReference type="GO" id="GO:0007059">
    <property type="term" value="P:chromosome segregation"/>
    <property type="evidence" value="ECO:0007669"/>
    <property type="project" value="UniProtKB-KW"/>
</dbReference>
<evidence type="ECO:0000256" key="6">
    <source>
        <dbReference type="ARBA" id="ARBA00023242"/>
    </source>
</evidence>
<sequence>MNQVEKLPPDIEVWYLLKYSNDYLQQAHSLNTKMRHLPTGKQLDTYNSLIKASLNCLFKLASDYLFVLDANIQAIIYYKISTILFNETLSYDLALDYCSKGIQICKRNENILELTITKLKLNYLNFQILNNNISTTSHTSLLSLLNNIIQDEIPTDDSFTCIKLFFQFIKFQNFNVLYLFEKNFNDLNSIHLQLDNIIEKSTLSSTPSLSELTYFNQLILVNILSQQLLNNEPLETLLKTLTKIQSLQDSHFNKSSTLSLQFKAMIILFEIIINIKHYKSNKVNEIAQNLLKFIKNIKLNNSNPKNNKLLWTSSKISFNFTVKHNLTFPFELNWLTFKEFNMISYFYLSICYSYKSWDNKNKSDKLFTLTNNLLNDVSVSSSSNSSTIFSSETQIIRTNYTKIFLSIYQLFSDIIKDDYPTIEQLLKNERYKEINKFMESYNTGKYSNYEIIIYNNIIPLLYLIFAMIYQRNGEHYKSLKYYIQIRTNFLNNTIDDTKTFQQFTIQNKIGLVNPFNKNFHSLINNQQLYLITTLNTIPLLSHIIELEKLKNNELSEFDVSYDKSMKRFKSLLKLKDSLFQDLSKLEENIPNIGTFNDDQLNELLVKSTISTINFFYTSSKSSTAIINNLSIDKISQITPFLTSLIYLIKGYSYKYDAGLKELNNLNKKVGYFTSACKYAFLANNSIKANNNPLINYIAKLGYLEIWKIMNNNKNLYDIDKINHVRNKFVNLTNGIELKDESTPEPVKNENVKRVKFN</sequence>
<dbReference type="GO" id="GO:0051301">
    <property type="term" value="P:cell division"/>
    <property type="evidence" value="ECO:0007669"/>
    <property type="project" value="UniProtKB-KW"/>
</dbReference>
<name>A0AAV5RBW9_PICKL</name>
<keyword evidence="9" id="KW-1185">Reference proteome</keyword>
<dbReference type="AlphaFoldDB" id="A0AAV5RBW9"/>
<evidence type="ECO:0000256" key="4">
    <source>
        <dbReference type="ARBA" id="ARBA00022776"/>
    </source>
</evidence>
<keyword evidence="5" id="KW-0159">Chromosome partition</keyword>
<dbReference type="InterPro" id="IPR019440">
    <property type="entry name" value="MAU2"/>
</dbReference>
<evidence type="ECO:0000256" key="1">
    <source>
        <dbReference type="ARBA" id="ARBA00004123"/>
    </source>
</evidence>
<keyword evidence="7" id="KW-0131">Cell cycle</keyword>
<dbReference type="Proteomes" id="UP001378960">
    <property type="component" value="Unassembled WGS sequence"/>
</dbReference>